<feature type="region of interest" description="Disordered" evidence="1">
    <location>
        <begin position="143"/>
        <end position="272"/>
    </location>
</feature>
<proteinExistence type="predicted"/>
<evidence type="ECO:0000256" key="1">
    <source>
        <dbReference type="SAM" id="MobiDB-lite"/>
    </source>
</evidence>
<dbReference type="VEuPathDB" id="CryptoDB:Cvel_15873"/>
<dbReference type="AlphaFoldDB" id="A0A0G4F9B8"/>
<sequence>MRCFCRGRGGDSQAFRKNTAKLYQHRVFTVFLVYHLLTTKARADTELAANALRDACPSLWECMREKFIDPQLYPPPIPSDKDFNFDLPLTLPACQGDAPEVGAVDVAATSSSSASGGPEPPHEEGRLEGRPLSVLARASFQHHPPADPIAAPAQGGASVLEGRGRRRGVGRGKGCRGLPDPIPDQLPERQPRARVFIPEEEEEVREPSMVPNYYNPLQQRRADGGGSGSEEDEALGKGPARGHRRGWDSKDLQNPSDIEWKPSQEEGDAASF</sequence>
<feature type="region of interest" description="Disordered" evidence="1">
    <location>
        <begin position="106"/>
        <end position="127"/>
    </location>
</feature>
<gene>
    <name evidence="2" type="ORF">Cvel_15873</name>
</gene>
<reference evidence="2" key="1">
    <citation type="submission" date="2014-11" db="EMBL/GenBank/DDBJ databases">
        <authorList>
            <person name="Otto D Thomas"/>
            <person name="Naeem Raeece"/>
        </authorList>
    </citation>
    <scope>NUCLEOTIDE SEQUENCE</scope>
</reference>
<protein>
    <submittedName>
        <fullName evidence="2">Uncharacterized protein</fullName>
    </submittedName>
</protein>
<accession>A0A0G4F9B8</accession>
<name>A0A0G4F9B8_9ALVE</name>
<evidence type="ECO:0000313" key="2">
    <source>
        <dbReference type="EMBL" id="CEM09358.1"/>
    </source>
</evidence>
<dbReference type="EMBL" id="CDMZ01000217">
    <property type="protein sequence ID" value="CEM09358.1"/>
    <property type="molecule type" value="Genomic_DNA"/>
</dbReference>
<organism evidence="2">
    <name type="scientific">Chromera velia CCMP2878</name>
    <dbReference type="NCBI Taxonomy" id="1169474"/>
    <lineage>
        <taxon>Eukaryota</taxon>
        <taxon>Sar</taxon>
        <taxon>Alveolata</taxon>
        <taxon>Colpodellida</taxon>
        <taxon>Chromeraceae</taxon>
        <taxon>Chromera</taxon>
    </lineage>
</organism>
<feature type="compositionally biased region" description="Basic residues" evidence="1">
    <location>
        <begin position="164"/>
        <end position="174"/>
    </location>
</feature>